<sequence length="136" mass="14355">MEISFVAGFGPITRDGDAARAFWGAGLGITLEEPAPGYLTNDDLDGVKAFALWPLSQAADSTFGSAQWPADVPVPQAWVEFDVATVGAVADAVAELTAAGHRVLKEATEEPWGQTTSRLLSPEGLLVGVTFTPWMH</sequence>
<evidence type="ECO:0000259" key="1">
    <source>
        <dbReference type="Pfam" id="PF18029"/>
    </source>
</evidence>
<proteinExistence type="predicted"/>
<dbReference type="InterPro" id="IPR041581">
    <property type="entry name" value="Glyoxalase_6"/>
</dbReference>
<accession>A0ABU0EAZ2</accession>
<protein>
    <submittedName>
        <fullName evidence="2">Catechol 2,3-dioxygenase-like lactoylglutathione lyase family enzyme</fullName>
    </submittedName>
</protein>
<dbReference type="Gene3D" id="3.10.180.10">
    <property type="entry name" value="2,3-Dihydroxybiphenyl 1,2-Dioxygenase, domain 1"/>
    <property type="match status" value="1"/>
</dbReference>
<dbReference type="SUPFAM" id="SSF54593">
    <property type="entry name" value="Glyoxalase/Bleomycin resistance protein/Dihydroxybiphenyl dioxygenase"/>
    <property type="match status" value="1"/>
</dbReference>
<gene>
    <name evidence="2" type="ORF">J2X26_000735</name>
</gene>
<organism evidence="2 3">
    <name type="scientific">Cellulomonas humilata</name>
    <dbReference type="NCBI Taxonomy" id="144055"/>
    <lineage>
        <taxon>Bacteria</taxon>
        <taxon>Bacillati</taxon>
        <taxon>Actinomycetota</taxon>
        <taxon>Actinomycetes</taxon>
        <taxon>Micrococcales</taxon>
        <taxon>Cellulomonadaceae</taxon>
        <taxon>Cellulomonas</taxon>
    </lineage>
</organism>
<comment type="caution">
    <text evidence="2">The sequence shown here is derived from an EMBL/GenBank/DDBJ whole genome shotgun (WGS) entry which is preliminary data.</text>
</comment>
<dbReference type="Proteomes" id="UP001239626">
    <property type="component" value="Unassembled WGS sequence"/>
</dbReference>
<feature type="domain" description="Glyoxalase-like" evidence="1">
    <location>
        <begin position="13"/>
        <end position="126"/>
    </location>
</feature>
<reference evidence="2 3" key="1">
    <citation type="submission" date="2023-07" db="EMBL/GenBank/DDBJ databases">
        <title>Sorghum-associated microbial communities from plants grown in Nebraska, USA.</title>
        <authorList>
            <person name="Schachtman D."/>
        </authorList>
    </citation>
    <scope>NUCLEOTIDE SEQUENCE [LARGE SCALE GENOMIC DNA]</scope>
    <source>
        <strain evidence="2 3">BE332</strain>
    </source>
</reference>
<name>A0ABU0EAZ2_9CELL</name>
<keyword evidence="3" id="KW-1185">Reference proteome</keyword>
<dbReference type="InterPro" id="IPR029068">
    <property type="entry name" value="Glyas_Bleomycin-R_OHBP_Dase"/>
</dbReference>
<dbReference type="RefSeq" id="WP_307489923.1">
    <property type="nucleotide sequence ID" value="NZ_JAUSVB010000001.1"/>
</dbReference>
<evidence type="ECO:0000313" key="2">
    <source>
        <dbReference type="EMBL" id="MDQ0372438.1"/>
    </source>
</evidence>
<evidence type="ECO:0000313" key="3">
    <source>
        <dbReference type="Proteomes" id="UP001239626"/>
    </source>
</evidence>
<dbReference type="Pfam" id="PF18029">
    <property type="entry name" value="Glyoxalase_6"/>
    <property type="match status" value="1"/>
</dbReference>
<dbReference type="EMBL" id="JAUSVB010000001">
    <property type="protein sequence ID" value="MDQ0372438.1"/>
    <property type="molecule type" value="Genomic_DNA"/>
</dbReference>